<dbReference type="Proteomes" id="UP001353858">
    <property type="component" value="Unassembled WGS sequence"/>
</dbReference>
<dbReference type="EMBL" id="JARPUR010000004">
    <property type="protein sequence ID" value="KAK4877026.1"/>
    <property type="molecule type" value="Genomic_DNA"/>
</dbReference>
<dbReference type="AlphaFoldDB" id="A0AAN7P8W1"/>
<evidence type="ECO:0000313" key="3">
    <source>
        <dbReference type="EMBL" id="KAK4877026.1"/>
    </source>
</evidence>
<dbReference type="PANTHER" id="PTHR34153:SF2">
    <property type="entry name" value="SI:CH211-262H13.3-RELATED"/>
    <property type="match status" value="1"/>
</dbReference>
<keyword evidence="1" id="KW-0472">Membrane</keyword>
<dbReference type="InterPro" id="IPR032071">
    <property type="entry name" value="DUF4806"/>
</dbReference>
<proteinExistence type="predicted"/>
<dbReference type="Pfam" id="PF16064">
    <property type="entry name" value="DUF4806"/>
    <property type="match status" value="1"/>
</dbReference>
<accession>A0AAN7P8W1</accession>
<reference evidence="4" key="1">
    <citation type="submission" date="2023-01" db="EMBL/GenBank/DDBJ databases">
        <title>Key to firefly adult light organ development and bioluminescence: homeobox transcription factors regulate luciferase expression and transportation to peroxisome.</title>
        <authorList>
            <person name="Fu X."/>
        </authorList>
    </citation>
    <scope>NUCLEOTIDE SEQUENCE [LARGE SCALE GENOMIC DNA]</scope>
</reference>
<feature type="domain" description="DUF4806" evidence="2">
    <location>
        <begin position="105"/>
        <end position="182"/>
    </location>
</feature>
<evidence type="ECO:0000313" key="4">
    <source>
        <dbReference type="Proteomes" id="UP001353858"/>
    </source>
</evidence>
<evidence type="ECO:0000256" key="1">
    <source>
        <dbReference type="SAM" id="Phobius"/>
    </source>
</evidence>
<gene>
    <name evidence="3" type="ORF">RN001_009532</name>
</gene>
<sequence length="225" mass="26127">MNRQNFNVLSVNECTNTNTIFVIPYLRSLSKNLDRNFILTGTIWMKLMYLTLVFYADFKTLMQQNLILRALVTDVLSDVKEIKQTLIEQLRDNKQESVSSSLFTLPGTNFPINEEEEFQNLEKILDNENDFKNAVTELSKLGGSSSYDFIKRALSLIMTNDYALRYSWMGRKGKKPFCHLNISKVLIRSVEQAGLCKSQKETETAIQNWLRRASDRKSFLIKKKE</sequence>
<keyword evidence="1" id="KW-0812">Transmembrane</keyword>
<dbReference type="PANTHER" id="PTHR34153">
    <property type="entry name" value="SI:CH211-262H13.3-RELATED-RELATED"/>
    <property type="match status" value="1"/>
</dbReference>
<keyword evidence="4" id="KW-1185">Reference proteome</keyword>
<organism evidence="3 4">
    <name type="scientific">Aquatica leii</name>
    <dbReference type="NCBI Taxonomy" id="1421715"/>
    <lineage>
        <taxon>Eukaryota</taxon>
        <taxon>Metazoa</taxon>
        <taxon>Ecdysozoa</taxon>
        <taxon>Arthropoda</taxon>
        <taxon>Hexapoda</taxon>
        <taxon>Insecta</taxon>
        <taxon>Pterygota</taxon>
        <taxon>Neoptera</taxon>
        <taxon>Endopterygota</taxon>
        <taxon>Coleoptera</taxon>
        <taxon>Polyphaga</taxon>
        <taxon>Elateriformia</taxon>
        <taxon>Elateroidea</taxon>
        <taxon>Lampyridae</taxon>
        <taxon>Luciolinae</taxon>
        <taxon>Aquatica</taxon>
    </lineage>
</organism>
<keyword evidence="1" id="KW-1133">Transmembrane helix</keyword>
<evidence type="ECO:0000259" key="2">
    <source>
        <dbReference type="Pfam" id="PF16064"/>
    </source>
</evidence>
<feature type="transmembrane region" description="Helical" evidence="1">
    <location>
        <begin position="37"/>
        <end position="56"/>
    </location>
</feature>
<protein>
    <recommendedName>
        <fullName evidence="2">DUF4806 domain-containing protein</fullName>
    </recommendedName>
</protein>
<name>A0AAN7P8W1_9COLE</name>
<comment type="caution">
    <text evidence="3">The sequence shown here is derived from an EMBL/GenBank/DDBJ whole genome shotgun (WGS) entry which is preliminary data.</text>
</comment>